<dbReference type="PANTHER" id="PTHR46599:SF3">
    <property type="entry name" value="PIGGYBAC TRANSPOSABLE ELEMENT-DERIVED PROTEIN 4"/>
    <property type="match status" value="1"/>
</dbReference>
<dbReference type="Pfam" id="PF13842">
    <property type="entry name" value="zf-Tnp_2"/>
    <property type="match status" value="1"/>
</dbReference>
<dbReference type="GeneID" id="100571898"/>
<evidence type="ECO:0000313" key="4">
    <source>
        <dbReference type="EnsemblMetazoa" id="XP_008179057.1"/>
    </source>
</evidence>
<dbReference type="Proteomes" id="UP000007819">
    <property type="component" value="Unassembled WGS sequence"/>
</dbReference>
<keyword evidence="5" id="KW-1185">Reference proteome</keyword>
<feature type="compositionally biased region" description="Polar residues" evidence="1">
    <location>
        <begin position="39"/>
        <end position="55"/>
    </location>
</feature>
<evidence type="ECO:0000256" key="1">
    <source>
        <dbReference type="SAM" id="MobiDB-lite"/>
    </source>
</evidence>
<feature type="region of interest" description="Disordered" evidence="1">
    <location>
        <begin position="1"/>
        <end position="80"/>
    </location>
</feature>
<feature type="region of interest" description="Disordered" evidence="1">
    <location>
        <begin position="311"/>
        <end position="335"/>
    </location>
</feature>
<sequence>MANSSKKTIEEFLDESFEDESDISNVYDSDADPEYRPGENNTNINFTGPSQSLETSADDPSADESFSESSSDSSDDEPVDNSNLWVNNYLDILDFGFNSDSIGIKLEINESARNNPIEIFKQIWTDEIIEIFVSSINKYSENMSLQCRPHNKGSRNTHFKRTTSEEVQHFLAVCLLGGSIKFSVVRDMFSNNPLYYHPIAGHIMSGRRFEKLCRCFSVEYANDTNPLVGPMKKLYPVFDMLIQNFQKSYFPDENLSLDESLLLHRGRLVWRQYIKGKKAKYGIKFYELCTHDGYVLNVDMYKGKQTSSAVEEGVSKKKKTHTTGTLRSNRRGNPKEVTTKKLKRGDHIWRRNKNVYVSKWKDKRDVLCLTTKNHPKMIPSKNKYGILKNKPAEIVDYNNCMSGIDRSDQMVSYYSSPRKSARWYKKDFQCKLQQQICLKLKKTTIQAPENNHYAEKIPVPKNYKRQTYFKNCIQCYKTKIRKQTSFQCKVCGKPLCPGKCFEEWHNHNQ</sequence>
<protein>
    <recommendedName>
        <fullName evidence="6">PiggyBac transposable element-derived protein 4-like</fullName>
    </recommendedName>
</protein>
<dbReference type="KEGG" id="api:100571898"/>
<dbReference type="EnsemblMetazoa" id="XM_008180835.1">
    <property type="protein sequence ID" value="XP_008179057.1"/>
    <property type="gene ID" value="LOC100571898"/>
</dbReference>
<dbReference type="OrthoDB" id="6778564at2759"/>
<accession>A0A8R1WY53</accession>
<proteinExistence type="predicted"/>
<evidence type="ECO:0008006" key="6">
    <source>
        <dbReference type="Google" id="ProtNLM"/>
    </source>
</evidence>
<feature type="domain" description="PiggyBac transposable element-derived protein" evidence="3">
    <location>
        <begin position="316"/>
        <end position="427"/>
    </location>
</feature>
<feature type="compositionally biased region" description="Acidic residues" evidence="1">
    <location>
        <begin position="11"/>
        <end position="22"/>
    </location>
</feature>
<dbReference type="Pfam" id="PF13843">
    <property type="entry name" value="DDE_Tnp_1_7"/>
    <property type="match status" value="2"/>
</dbReference>
<dbReference type="AlphaFoldDB" id="A0A8R1WY53"/>
<reference evidence="5" key="1">
    <citation type="submission" date="2010-06" db="EMBL/GenBank/DDBJ databases">
        <authorList>
            <person name="Jiang H."/>
            <person name="Abraham K."/>
            <person name="Ali S."/>
            <person name="Alsbrooks S.L."/>
            <person name="Anim B.N."/>
            <person name="Anosike U.S."/>
            <person name="Attaway T."/>
            <person name="Bandaranaike D.P."/>
            <person name="Battles P.K."/>
            <person name="Bell S.N."/>
            <person name="Bell A.V."/>
            <person name="Beltran B."/>
            <person name="Bickham C."/>
            <person name="Bustamante Y."/>
            <person name="Caleb T."/>
            <person name="Canada A."/>
            <person name="Cardenas V."/>
            <person name="Carter K."/>
            <person name="Chacko J."/>
            <person name="Chandrabose M.N."/>
            <person name="Chavez D."/>
            <person name="Chavez A."/>
            <person name="Chen L."/>
            <person name="Chu H.-S."/>
            <person name="Claassen K.J."/>
            <person name="Cockrell R."/>
            <person name="Collins M."/>
            <person name="Cooper J.A."/>
            <person name="Cree A."/>
            <person name="Curry S.M."/>
            <person name="Da Y."/>
            <person name="Dao M.D."/>
            <person name="Das B."/>
            <person name="Davila M.-L."/>
            <person name="Davy-Carroll L."/>
            <person name="Denson S."/>
            <person name="Dinh H."/>
            <person name="Ebong V.E."/>
            <person name="Edwards J.R."/>
            <person name="Egan A."/>
            <person name="El-Daye J."/>
            <person name="Escobedo L."/>
            <person name="Fernandez S."/>
            <person name="Fernando P.R."/>
            <person name="Flagg N."/>
            <person name="Forbes L.D."/>
            <person name="Fowler R.G."/>
            <person name="Fu Q."/>
            <person name="Gabisi R.A."/>
            <person name="Ganer J."/>
            <person name="Garbino Pronczuk A."/>
            <person name="Garcia R.M."/>
            <person name="Garner T."/>
            <person name="Garrett T.E."/>
            <person name="Gonzalez D.A."/>
            <person name="Hamid H."/>
            <person name="Hawkins E.S."/>
            <person name="Hirani K."/>
            <person name="Hogues M.E."/>
            <person name="Hollins B."/>
            <person name="Hsiao C.-H."/>
            <person name="Jabil R."/>
            <person name="James M.L."/>
            <person name="Jhangiani S.N."/>
            <person name="Johnson B."/>
            <person name="Johnson Q."/>
            <person name="Joshi V."/>
            <person name="Kalu J.B."/>
            <person name="Kam C."/>
            <person name="Kashfia A."/>
            <person name="Keebler J."/>
            <person name="Kisamo H."/>
            <person name="Kovar C.L."/>
            <person name="Lago L.A."/>
            <person name="Lai C.-Y."/>
            <person name="Laidlaw J."/>
            <person name="Lara F."/>
            <person name="Le T.-K."/>
            <person name="Lee S.L."/>
            <person name="Legall F.H."/>
            <person name="Lemon S.J."/>
            <person name="Lewis L.R."/>
            <person name="Li B."/>
            <person name="Liu Y."/>
            <person name="Liu Y.-S."/>
            <person name="Lopez J."/>
            <person name="Lozado R.J."/>
            <person name="Lu J."/>
            <person name="Madu R.C."/>
            <person name="Maheshwari M."/>
            <person name="Maheshwari R."/>
            <person name="Malloy K."/>
            <person name="Martinez E."/>
            <person name="Mathew T."/>
            <person name="Mercado I.C."/>
            <person name="Mercado C."/>
            <person name="Meyer B."/>
            <person name="Montgomery K."/>
            <person name="Morgan M.B."/>
            <person name="Munidasa M."/>
            <person name="Nazareth L.V."/>
            <person name="Nelson J."/>
            <person name="Ng B.M."/>
            <person name="Nguyen N.B."/>
            <person name="Nguyen P.Q."/>
            <person name="Nguyen T."/>
            <person name="Obregon M."/>
            <person name="Okwuonu G.O."/>
            <person name="Onwere C.G."/>
            <person name="Orozco G."/>
            <person name="Parra A."/>
            <person name="Patel S."/>
            <person name="Patil S."/>
            <person name="Perez A."/>
            <person name="Perez Y."/>
            <person name="Pham C."/>
            <person name="Primus E.L."/>
            <person name="Pu L.-L."/>
            <person name="Puazo M."/>
            <person name="Qin X."/>
            <person name="Quiroz J.B."/>
            <person name="Reese J."/>
            <person name="Richards S."/>
            <person name="Rives C.M."/>
            <person name="Robberts R."/>
            <person name="Ruiz S.J."/>
            <person name="Ruiz M.J."/>
            <person name="Santibanez J."/>
            <person name="Schneider B.W."/>
            <person name="Sisson I."/>
            <person name="Smith M."/>
            <person name="Sodergren E."/>
            <person name="Song X.-Z."/>
            <person name="Song B.B."/>
            <person name="Summersgill H."/>
            <person name="Thelus R."/>
            <person name="Thornton R.D."/>
            <person name="Trejos Z.Y."/>
            <person name="Usmani K."/>
            <person name="Vattathil S."/>
            <person name="Villasana D."/>
            <person name="Walker D.L."/>
            <person name="Wang S."/>
            <person name="Wang K."/>
            <person name="White C.S."/>
            <person name="Williams A.C."/>
            <person name="Williamson J."/>
            <person name="Wilson K."/>
            <person name="Woghiren I.O."/>
            <person name="Woodworth J.R."/>
            <person name="Worley K.C."/>
            <person name="Wright R.A."/>
            <person name="Wu W."/>
            <person name="Young L."/>
            <person name="Zhang L."/>
            <person name="Zhang J."/>
            <person name="Zhu Y."/>
            <person name="Muzny D.M."/>
            <person name="Weinstock G."/>
            <person name="Gibbs R.A."/>
        </authorList>
    </citation>
    <scope>NUCLEOTIDE SEQUENCE [LARGE SCALE GENOMIC DNA]</scope>
    <source>
        <strain evidence="5">LSR1</strain>
    </source>
</reference>
<feature type="compositionally biased region" description="Acidic residues" evidence="1">
    <location>
        <begin position="56"/>
        <end position="66"/>
    </location>
</feature>
<dbReference type="RefSeq" id="XP_008179057.1">
    <property type="nucleotide sequence ID" value="XM_008180835.1"/>
</dbReference>
<dbReference type="PANTHER" id="PTHR46599">
    <property type="entry name" value="PIGGYBAC TRANSPOSABLE ELEMENT-DERIVED PROTEIN 4"/>
    <property type="match status" value="1"/>
</dbReference>
<name>A0A8R1WY53_ACYPI</name>
<feature type="domain" description="PiggyBac transposable element-derived protein" evidence="3">
    <location>
        <begin position="115"/>
        <end position="307"/>
    </location>
</feature>
<evidence type="ECO:0000313" key="5">
    <source>
        <dbReference type="Proteomes" id="UP000007819"/>
    </source>
</evidence>
<evidence type="ECO:0000259" key="2">
    <source>
        <dbReference type="Pfam" id="PF13842"/>
    </source>
</evidence>
<dbReference type="InterPro" id="IPR032718">
    <property type="entry name" value="PGBD4_Znf_C"/>
</dbReference>
<evidence type="ECO:0000259" key="3">
    <source>
        <dbReference type="Pfam" id="PF13843"/>
    </source>
</evidence>
<dbReference type="InterPro" id="IPR029526">
    <property type="entry name" value="PGBD"/>
</dbReference>
<reference evidence="4" key="2">
    <citation type="submission" date="2022-06" db="UniProtKB">
        <authorList>
            <consortium name="EnsemblMetazoa"/>
        </authorList>
    </citation>
    <scope>IDENTIFICATION</scope>
</reference>
<feature type="domain" description="PiggyBac transposable element-derived protein 4 C-terminal zinc-finger" evidence="2">
    <location>
        <begin position="449"/>
        <end position="505"/>
    </location>
</feature>
<organism evidence="4 5">
    <name type="scientific">Acyrthosiphon pisum</name>
    <name type="common">Pea aphid</name>
    <dbReference type="NCBI Taxonomy" id="7029"/>
    <lineage>
        <taxon>Eukaryota</taxon>
        <taxon>Metazoa</taxon>
        <taxon>Ecdysozoa</taxon>
        <taxon>Arthropoda</taxon>
        <taxon>Hexapoda</taxon>
        <taxon>Insecta</taxon>
        <taxon>Pterygota</taxon>
        <taxon>Neoptera</taxon>
        <taxon>Paraneoptera</taxon>
        <taxon>Hemiptera</taxon>
        <taxon>Sternorrhyncha</taxon>
        <taxon>Aphidomorpha</taxon>
        <taxon>Aphidoidea</taxon>
        <taxon>Aphididae</taxon>
        <taxon>Macrosiphini</taxon>
        <taxon>Acyrthosiphon</taxon>
    </lineage>
</organism>